<evidence type="ECO:0000256" key="13">
    <source>
        <dbReference type="SAM" id="MobiDB-lite"/>
    </source>
</evidence>
<feature type="coiled-coil region" evidence="12">
    <location>
        <begin position="676"/>
        <end position="703"/>
    </location>
</feature>
<dbReference type="PANTHER" id="PTHR21461:SF93">
    <property type="entry name" value="ZINC FINGER (C3HC4-TYPE RING FINGER) FAMILY PROTEIN"/>
    <property type="match status" value="1"/>
</dbReference>
<comment type="similarity">
    <text evidence="2">Belongs to the glycosyltransferase 92 family.</text>
</comment>
<name>A0ABM0ZE05_CAMSA</name>
<dbReference type="GeneID" id="104790387"/>
<feature type="region of interest" description="Disordered" evidence="13">
    <location>
        <begin position="628"/>
        <end position="661"/>
    </location>
</feature>
<dbReference type="SMART" id="SM00184">
    <property type="entry name" value="RING"/>
    <property type="match status" value="1"/>
</dbReference>
<proteinExistence type="inferred from homology"/>
<dbReference type="Pfam" id="PF01697">
    <property type="entry name" value="Glyco_transf_92"/>
    <property type="match status" value="1"/>
</dbReference>
<dbReference type="PROSITE" id="PS00518">
    <property type="entry name" value="ZF_RING_1"/>
    <property type="match status" value="1"/>
</dbReference>
<dbReference type="InterPro" id="IPR018957">
    <property type="entry name" value="Znf_C3HC4_RING-type"/>
</dbReference>
<dbReference type="SUPFAM" id="SSF53448">
    <property type="entry name" value="Nucleotide-diphospho-sugar transferases"/>
    <property type="match status" value="1"/>
</dbReference>
<evidence type="ECO:0000256" key="1">
    <source>
        <dbReference type="ARBA" id="ARBA00004167"/>
    </source>
</evidence>
<keyword evidence="12" id="KW-0175">Coiled coil</keyword>
<dbReference type="InterPro" id="IPR013083">
    <property type="entry name" value="Znf_RING/FYVE/PHD"/>
</dbReference>
<evidence type="ECO:0000256" key="11">
    <source>
        <dbReference type="PROSITE-ProRule" id="PRU00175"/>
    </source>
</evidence>
<dbReference type="SUPFAM" id="SSF57850">
    <property type="entry name" value="RING/U-box"/>
    <property type="match status" value="1"/>
</dbReference>
<dbReference type="Gene3D" id="3.30.40.10">
    <property type="entry name" value="Zinc/RING finger domain, C3HC4 (zinc finger)"/>
    <property type="match status" value="1"/>
</dbReference>
<reference evidence="17" key="2">
    <citation type="submission" date="2025-08" db="UniProtKB">
        <authorList>
            <consortium name="RefSeq"/>
        </authorList>
    </citation>
    <scope>IDENTIFICATION</scope>
    <source>
        <tissue evidence="17">Leaf</tissue>
    </source>
</reference>
<organism evidence="16 17">
    <name type="scientific">Camelina sativa</name>
    <name type="common">False flax</name>
    <name type="synonym">Myagrum sativum</name>
    <dbReference type="NCBI Taxonomy" id="90675"/>
    <lineage>
        <taxon>Eukaryota</taxon>
        <taxon>Viridiplantae</taxon>
        <taxon>Streptophyta</taxon>
        <taxon>Embryophyta</taxon>
        <taxon>Tracheophyta</taxon>
        <taxon>Spermatophyta</taxon>
        <taxon>Magnoliopsida</taxon>
        <taxon>eudicotyledons</taxon>
        <taxon>Gunneridae</taxon>
        <taxon>Pentapetalae</taxon>
        <taxon>rosids</taxon>
        <taxon>malvids</taxon>
        <taxon>Brassicales</taxon>
        <taxon>Brassicaceae</taxon>
        <taxon>Camelineae</taxon>
        <taxon>Camelina</taxon>
    </lineage>
</organism>
<feature type="region of interest" description="Disordered" evidence="13">
    <location>
        <begin position="805"/>
        <end position="835"/>
    </location>
</feature>
<keyword evidence="8" id="KW-0862">Zinc</keyword>
<dbReference type="PROSITE" id="PS50089">
    <property type="entry name" value="ZF_RING_2"/>
    <property type="match status" value="1"/>
</dbReference>
<evidence type="ECO:0000313" key="16">
    <source>
        <dbReference type="Proteomes" id="UP000694864"/>
    </source>
</evidence>
<keyword evidence="6" id="KW-0479">Metal-binding</keyword>
<keyword evidence="9 14" id="KW-1133">Transmembrane helix</keyword>
<feature type="transmembrane region" description="Helical" evidence="14">
    <location>
        <begin position="21"/>
        <end position="42"/>
    </location>
</feature>
<keyword evidence="3" id="KW-0328">Glycosyltransferase</keyword>
<evidence type="ECO:0000256" key="4">
    <source>
        <dbReference type="ARBA" id="ARBA00022679"/>
    </source>
</evidence>
<feature type="domain" description="RING-type" evidence="15">
    <location>
        <begin position="733"/>
        <end position="772"/>
    </location>
</feature>
<keyword evidence="16" id="KW-1185">Reference proteome</keyword>
<dbReference type="RefSeq" id="XP_010514435.1">
    <property type="nucleotide sequence ID" value="XM_010516133.2"/>
</dbReference>
<feature type="compositionally biased region" description="Polar residues" evidence="13">
    <location>
        <begin position="572"/>
        <end position="581"/>
    </location>
</feature>
<dbReference type="InterPro" id="IPR008166">
    <property type="entry name" value="Glyco_transf_92"/>
</dbReference>
<evidence type="ECO:0000256" key="6">
    <source>
        <dbReference type="ARBA" id="ARBA00022723"/>
    </source>
</evidence>
<keyword evidence="4" id="KW-0808">Transferase</keyword>
<evidence type="ECO:0000256" key="14">
    <source>
        <dbReference type="SAM" id="Phobius"/>
    </source>
</evidence>
<dbReference type="InterPro" id="IPR001841">
    <property type="entry name" value="Znf_RING"/>
</dbReference>
<evidence type="ECO:0000313" key="17">
    <source>
        <dbReference type="RefSeq" id="XP_010514435.1"/>
    </source>
</evidence>
<evidence type="ECO:0000256" key="8">
    <source>
        <dbReference type="ARBA" id="ARBA00022833"/>
    </source>
</evidence>
<keyword evidence="7 11" id="KW-0863">Zinc-finger</keyword>
<dbReference type="PANTHER" id="PTHR21461">
    <property type="entry name" value="GLYCOSYLTRANSFERASE FAMILY 92 PROTEIN"/>
    <property type="match status" value="1"/>
</dbReference>
<evidence type="ECO:0000256" key="7">
    <source>
        <dbReference type="ARBA" id="ARBA00022771"/>
    </source>
</evidence>
<evidence type="ECO:0000256" key="5">
    <source>
        <dbReference type="ARBA" id="ARBA00022692"/>
    </source>
</evidence>
<evidence type="ECO:0000256" key="3">
    <source>
        <dbReference type="ARBA" id="ARBA00022676"/>
    </source>
</evidence>
<evidence type="ECO:0000256" key="12">
    <source>
        <dbReference type="SAM" id="Coils"/>
    </source>
</evidence>
<keyword evidence="5 14" id="KW-0812">Transmembrane</keyword>
<evidence type="ECO:0000256" key="2">
    <source>
        <dbReference type="ARBA" id="ARBA00007647"/>
    </source>
</evidence>
<feature type="compositionally biased region" description="Basic and acidic residues" evidence="13">
    <location>
        <begin position="582"/>
        <end position="596"/>
    </location>
</feature>
<evidence type="ECO:0000259" key="15">
    <source>
        <dbReference type="PROSITE" id="PS50089"/>
    </source>
</evidence>
<reference evidence="16" key="1">
    <citation type="journal article" date="2014" name="Nat. Commun.">
        <title>The emerging biofuel crop Camelina sativa retains a highly undifferentiated hexaploid genome structure.</title>
        <authorList>
            <person name="Kagale S."/>
            <person name="Koh C."/>
            <person name="Nixon J."/>
            <person name="Bollina V."/>
            <person name="Clarke W.E."/>
            <person name="Tuteja R."/>
            <person name="Spillane C."/>
            <person name="Robinson S.J."/>
            <person name="Links M.G."/>
            <person name="Clarke C."/>
            <person name="Higgins E.E."/>
            <person name="Huebert T."/>
            <person name="Sharpe A.G."/>
            <person name="Parkin I.A."/>
        </authorList>
    </citation>
    <scope>NUCLEOTIDE SEQUENCE [LARGE SCALE GENOMIC DNA]</scope>
    <source>
        <strain evidence="16">cv. DH55</strain>
    </source>
</reference>
<dbReference type="InterPro" id="IPR017907">
    <property type="entry name" value="Znf_RING_CS"/>
</dbReference>
<keyword evidence="10 14" id="KW-0472">Membrane</keyword>
<comment type="subcellular location">
    <subcellularLocation>
        <location evidence="1">Membrane</location>
        <topology evidence="1">Single-pass membrane protein</topology>
    </subcellularLocation>
</comment>
<protein>
    <submittedName>
        <fullName evidence="17">Glycosyltransferase family 92 protein RCOM_0530710-like isoform X1</fullName>
    </submittedName>
</protein>
<dbReference type="InterPro" id="IPR029044">
    <property type="entry name" value="Nucleotide-diphossugar_trans"/>
</dbReference>
<evidence type="ECO:0000256" key="10">
    <source>
        <dbReference type="ARBA" id="ARBA00023136"/>
    </source>
</evidence>
<dbReference type="CDD" id="cd00761">
    <property type="entry name" value="Glyco_tranf_GTA_type"/>
    <property type="match status" value="1"/>
</dbReference>
<sequence length="923" mass="105016">MKVRRKLGGGCGGDIVVSWRMFFWFVILFVISFVLFSTIFIFKGRFRPVVRSTISFSTAVTTREVLGDSVTSSSSSSSSPAVTIREAVKLPEQTLVFLKYPHSRRLFTKDDLVCVFSDSSKLRKTYPTAVDRDKFGGQIVRCPETPRGYGVSLTVSRWTSDEHLPAGPTHRWDWLVYDAVIDYDNSTVVFVKGLNLRPGRVADVSRYECCVYGWDFTKHNRLIRSDVISAAQEIVRCRTPLAVLDPPKTAHGPVKVSVRIKGGTGMLPSIAQPGRIIKPPRKKPFQMCVCTMTRNAAAVLREWVMYHAGIGVQRWFIYDNNSDDDIIAEIENLVSRGYNISRHFWPWIKTQEAGFSNCAIRAKRDCDWVAFIDVDEFYYIPSGESLPSVIRNYTASDSIGEIRTPCHSFGPSGLRSRPREGVTTGYTCRVFLPERHKSIIRPEAMNATLINVVHHFHLRDEFNFTDVDKVIMVINHYKYQVWEVFKEKFYRRVATYVADWQNEENVGSRDRAPGLGTRPVEPPDWSERFCEVNDTGLRDQVFEMFKNTKTQRFIWEKNDDDEVIKRMVNETPTGVATNRSGDGSKEAPTARDKNGENGEIFISPRFKSAAAMAGWDEEDLIAGFVVEDTPERSSSKRRRRSDLLFKSTPPSGSSRRKQRVKQSLVPLPVIDLDKVIRHEEERSAEKKKKKKEIEAIKQEEKKKIVKDDKIPSEQNSTSLLLPCIDKLRDELSCAICLEICFEPSTTTCGHSFCKKCLRSAADKCGRKCPKCRQLIGNGRYCTINTVLWNTIQLLFPKEVEAQRAASAANSRGMETPSPKDPNQRLRSRNRETASFQERFQREDLSRLLVSEERSERSERRSRNASMRLDQDRDAALALRLQRQEFASAFGVTAPETSSSSVSNLSLARANLRAMASRAVRRQG</sequence>
<dbReference type="Proteomes" id="UP000694864">
    <property type="component" value="Chromosome 6"/>
</dbReference>
<dbReference type="Pfam" id="PF00097">
    <property type="entry name" value="zf-C3HC4"/>
    <property type="match status" value="1"/>
</dbReference>
<accession>A0ABM0ZE05</accession>
<feature type="region of interest" description="Disordered" evidence="13">
    <location>
        <begin position="572"/>
        <end position="598"/>
    </location>
</feature>
<gene>
    <name evidence="17" type="primary">LOC104790387</name>
</gene>
<evidence type="ECO:0000256" key="9">
    <source>
        <dbReference type="ARBA" id="ARBA00022989"/>
    </source>
</evidence>